<evidence type="ECO:0000313" key="2">
    <source>
        <dbReference type="Proteomes" id="UP000616769"/>
    </source>
</evidence>
<reference evidence="1 2" key="1">
    <citation type="journal article" date="2015" name="Parasit. Vectors">
        <title>Draft genome of the scabies mite.</title>
        <authorList>
            <person name="Rider S.D.Jr."/>
            <person name="Morgan M.S."/>
            <person name="Arlian L.G."/>
        </authorList>
    </citation>
    <scope>NUCLEOTIDE SEQUENCE [LARGE SCALE GENOMIC DNA]</scope>
    <source>
        <strain evidence="1">Arlian Lab</strain>
    </source>
</reference>
<sequence length="120" mass="14072">MTTMTNIDDLLRNYPVKEVIQIQQKLKNDVVKKQNDLKELIRERHKELFRATDSFDELGFFVSELKQSLRTMNSIVSQQDPILKDTFSSSNDEENTLSNPKQLLFIEILKYLKAIPLQLD</sequence>
<evidence type="ECO:0000313" key="1">
    <source>
        <dbReference type="EMBL" id="KPM07817.1"/>
    </source>
</evidence>
<protein>
    <submittedName>
        <fullName evidence="1">Conserved oligomeric Golgi complex subunit 1-like protein</fullName>
    </submittedName>
</protein>
<dbReference type="EMBL" id="JXLN01011899">
    <property type="protein sequence ID" value="KPM07817.1"/>
    <property type="molecule type" value="Genomic_DNA"/>
</dbReference>
<organism evidence="1 2">
    <name type="scientific">Sarcoptes scabiei</name>
    <name type="common">Itch mite</name>
    <name type="synonym">Acarus scabiei</name>
    <dbReference type="NCBI Taxonomy" id="52283"/>
    <lineage>
        <taxon>Eukaryota</taxon>
        <taxon>Metazoa</taxon>
        <taxon>Ecdysozoa</taxon>
        <taxon>Arthropoda</taxon>
        <taxon>Chelicerata</taxon>
        <taxon>Arachnida</taxon>
        <taxon>Acari</taxon>
        <taxon>Acariformes</taxon>
        <taxon>Sarcoptiformes</taxon>
        <taxon>Astigmata</taxon>
        <taxon>Psoroptidia</taxon>
        <taxon>Sarcoptoidea</taxon>
        <taxon>Sarcoptidae</taxon>
        <taxon>Sarcoptinae</taxon>
        <taxon>Sarcoptes</taxon>
    </lineage>
</organism>
<name>A0A132AA75_SARSC</name>
<comment type="caution">
    <text evidence="1">The sequence shown here is derived from an EMBL/GenBank/DDBJ whole genome shotgun (WGS) entry which is preliminary data.</text>
</comment>
<dbReference type="Proteomes" id="UP000616769">
    <property type="component" value="Unassembled WGS sequence"/>
</dbReference>
<proteinExistence type="predicted"/>
<accession>A0A132AA75</accession>
<dbReference type="AlphaFoldDB" id="A0A132AA75"/>
<dbReference type="Pfam" id="PF08700">
    <property type="entry name" value="VPS51_Exo84_N"/>
    <property type="match status" value="1"/>
</dbReference>
<dbReference type="OrthoDB" id="46189at2759"/>
<dbReference type="VEuPathDB" id="VectorBase:SSCA002557"/>
<gene>
    <name evidence="1" type="ORF">QR98_0063230</name>
</gene>